<gene>
    <name evidence="5" type="ORF">FEM33_03090</name>
</gene>
<reference evidence="5 6" key="1">
    <citation type="submission" date="2019-05" db="EMBL/GenBank/DDBJ databases">
        <authorList>
            <person name="Qu J.-H."/>
        </authorList>
    </citation>
    <scope>NUCLEOTIDE SEQUENCE [LARGE SCALE GENOMIC DNA]</scope>
    <source>
        <strain evidence="5 6">NS28</strain>
    </source>
</reference>
<comment type="caution">
    <text evidence="5">The sequence shown here is derived from an EMBL/GenBank/DDBJ whole genome shotgun (WGS) entry which is preliminary data.</text>
</comment>
<dbReference type="InterPro" id="IPR016039">
    <property type="entry name" value="Thiolase-like"/>
</dbReference>
<sequence length="394" mass="41756">MSVRITGIGVVSAIGLSVQENLLALKESRTGIMPFSFLDDDKIFLAGAVKATNPVLKKESKTQSQFISRTTLLGLKAAREAYGNAKQHNQIRTGIISATSVGGMDQSEQFYNAYLDGTDADFAMLGTHDSGSTTERIAAELGISGYINTLSTACSSGANAIMLGARLLMQGKLDRVLVGGTDALTNFTVNGFRSLMIYDEQWCRPFDESREGLNLGEGAAFLLLENEKSIRFSGNRTLAFLNGWANAADAFHQTASSPEGKGATLAMQKAIEKSGISPSQISYINAHGTGTKNNDLSESVALTNVFGDQVPAFSSTKSFTGHTLAAAGAVEAVFSVLAIQNQLIYPNINFSTPITETGLEPVTILQAEKPVHAVLSNSFGFGGNNSSLVFSDHA</sequence>
<dbReference type="CDD" id="cd00834">
    <property type="entry name" value="KAS_I_II"/>
    <property type="match status" value="1"/>
</dbReference>
<dbReference type="GO" id="GO:0005829">
    <property type="term" value="C:cytosol"/>
    <property type="evidence" value="ECO:0007669"/>
    <property type="project" value="TreeGrafter"/>
</dbReference>
<keyword evidence="2 3" id="KW-0808">Transferase</keyword>
<proteinExistence type="inferred from homology"/>
<dbReference type="InterPro" id="IPR014031">
    <property type="entry name" value="Ketoacyl_synth_C"/>
</dbReference>
<evidence type="ECO:0000259" key="4">
    <source>
        <dbReference type="PROSITE" id="PS52004"/>
    </source>
</evidence>
<dbReference type="SUPFAM" id="SSF53901">
    <property type="entry name" value="Thiolase-like"/>
    <property type="match status" value="2"/>
</dbReference>
<dbReference type="AlphaFoldDB" id="A0A5M8QYE4"/>
<dbReference type="Gene3D" id="3.40.47.10">
    <property type="match status" value="1"/>
</dbReference>
<dbReference type="PROSITE" id="PS52004">
    <property type="entry name" value="KS3_2"/>
    <property type="match status" value="1"/>
</dbReference>
<dbReference type="OrthoDB" id="9808669at2"/>
<dbReference type="RefSeq" id="WP_139010647.1">
    <property type="nucleotide sequence ID" value="NZ_VBSN01000019.1"/>
</dbReference>
<dbReference type="PANTHER" id="PTHR11712:SF336">
    <property type="entry name" value="3-OXOACYL-[ACYL-CARRIER-PROTEIN] SYNTHASE, MITOCHONDRIAL"/>
    <property type="match status" value="1"/>
</dbReference>
<feature type="domain" description="Ketosynthase family 3 (KS3)" evidence="4">
    <location>
        <begin position="1"/>
        <end position="392"/>
    </location>
</feature>
<evidence type="ECO:0000256" key="2">
    <source>
        <dbReference type="ARBA" id="ARBA00022679"/>
    </source>
</evidence>
<dbReference type="PROSITE" id="PS00606">
    <property type="entry name" value="KS3_1"/>
    <property type="match status" value="1"/>
</dbReference>
<dbReference type="InterPro" id="IPR000794">
    <property type="entry name" value="Beta-ketoacyl_synthase"/>
</dbReference>
<dbReference type="InterPro" id="IPR020841">
    <property type="entry name" value="PKS_Beta-ketoAc_synthase_dom"/>
</dbReference>
<dbReference type="EMBL" id="VBSN01000019">
    <property type="protein sequence ID" value="KAA6441307.1"/>
    <property type="molecule type" value="Genomic_DNA"/>
</dbReference>
<dbReference type="PANTHER" id="PTHR11712">
    <property type="entry name" value="POLYKETIDE SYNTHASE-RELATED"/>
    <property type="match status" value="1"/>
</dbReference>
<dbReference type="GO" id="GO:0006633">
    <property type="term" value="P:fatty acid biosynthetic process"/>
    <property type="evidence" value="ECO:0007669"/>
    <property type="project" value="InterPro"/>
</dbReference>
<dbReference type="Proteomes" id="UP000323994">
    <property type="component" value="Unassembled WGS sequence"/>
</dbReference>
<dbReference type="SMART" id="SM00825">
    <property type="entry name" value="PKS_KS"/>
    <property type="match status" value="1"/>
</dbReference>
<evidence type="ECO:0000313" key="5">
    <source>
        <dbReference type="EMBL" id="KAA6441307.1"/>
    </source>
</evidence>
<dbReference type="GO" id="GO:0004315">
    <property type="term" value="F:3-oxoacyl-[acyl-carrier-protein] synthase activity"/>
    <property type="evidence" value="ECO:0007669"/>
    <property type="project" value="InterPro"/>
</dbReference>
<name>A0A5M8QYE4_9BACT</name>
<evidence type="ECO:0000256" key="1">
    <source>
        <dbReference type="ARBA" id="ARBA00008467"/>
    </source>
</evidence>
<dbReference type="Pfam" id="PF00109">
    <property type="entry name" value="ketoacyl-synt"/>
    <property type="match status" value="1"/>
</dbReference>
<evidence type="ECO:0000256" key="3">
    <source>
        <dbReference type="RuleBase" id="RU003694"/>
    </source>
</evidence>
<dbReference type="InterPro" id="IPR014030">
    <property type="entry name" value="Ketoacyl_synth_N"/>
</dbReference>
<dbReference type="InterPro" id="IPR018201">
    <property type="entry name" value="Ketoacyl_synth_AS"/>
</dbReference>
<accession>A0A5M8QYE4</accession>
<organism evidence="5 6">
    <name type="scientific">Dyadobacter flavalbus</name>
    <dbReference type="NCBI Taxonomy" id="2579942"/>
    <lineage>
        <taxon>Bacteria</taxon>
        <taxon>Pseudomonadati</taxon>
        <taxon>Bacteroidota</taxon>
        <taxon>Cytophagia</taxon>
        <taxon>Cytophagales</taxon>
        <taxon>Spirosomataceae</taxon>
        <taxon>Dyadobacter</taxon>
    </lineage>
</organism>
<protein>
    <submittedName>
        <fullName evidence="5">Beta-ketoacyl-[acyl-carrier-protein] synthase family protein</fullName>
    </submittedName>
</protein>
<dbReference type="Pfam" id="PF02801">
    <property type="entry name" value="Ketoacyl-synt_C"/>
    <property type="match status" value="1"/>
</dbReference>
<comment type="similarity">
    <text evidence="1 3">Belongs to the thiolase-like superfamily. Beta-ketoacyl-ACP synthases family.</text>
</comment>
<evidence type="ECO:0000313" key="6">
    <source>
        <dbReference type="Proteomes" id="UP000323994"/>
    </source>
</evidence>
<keyword evidence="6" id="KW-1185">Reference proteome</keyword>